<keyword evidence="7 9" id="KW-0812">Transmembrane</keyword>
<gene>
    <name evidence="10" type="ORF">CDEB00056_LOCUS15405</name>
</gene>
<keyword evidence="1 7" id="KW-0813">Transport</keyword>
<feature type="compositionally biased region" description="Basic and acidic residues" evidence="8">
    <location>
        <begin position="374"/>
        <end position="384"/>
    </location>
</feature>
<feature type="compositionally biased region" description="Polar residues" evidence="8">
    <location>
        <begin position="131"/>
        <end position="141"/>
    </location>
</feature>
<dbReference type="Gene3D" id="1.10.287.70">
    <property type="match status" value="1"/>
</dbReference>
<proteinExistence type="inferred from homology"/>
<dbReference type="PANTHER" id="PTHR11767:SF102">
    <property type="entry name" value="INWARDLY RECTIFYING POTASSIUM CHANNEL 1, ISOFORM F"/>
    <property type="match status" value="1"/>
</dbReference>
<feature type="compositionally biased region" description="Low complexity" evidence="8">
    <location>
        <begin position="25"/>
        <end position="39"/>
    </location>
</feature>
<keyword evidence="4 7" id="KW-0630">Potassium</keyword>
<accession>A0A7S3Q9N0</accession>
<evidence type="ECO:0000313" key="10">
    <source>
        <dbReference type="EMBL" id="CAE0470552.1"/>
    </source>
</evidence>
<feature type="compositionally biased region" description="Acidic residues" evidence="8">
    <location>
        <begin position="401"/>
        <end position="422"/>
    </location>
</feature>
<evidence type="ECO:0000256" key="6">
    <source>
        <dbReference type="ARBA" id="ARBA00023303"/>
    </source>
</evidence>
<dbReference type="SUPFAM" id="SSF81324">
    <property type="entry name" value="Voltage-gated potassium channels"/>
    <property type="match status" value="1"/>
</dbReference>
<keyword evidence="3 7" id="KW-0851">Voltage-gated channel</keyword>
<sequence>MAGNKNAKRNQIRAKQKRDADAKAKAAAKSAATATAGAQFSSPPPRGGGAYMNTPTLPNTGTKAANRRSISENIMAWAGRELTSPNITGDLFQQEVIMRSNRTRKPMEPVTRLKANLSKLSGRNINVEMGQESQHNSNAGSEHSGLQYDSAAEPEEPQVKKQFTVKKVRRAGTWFGSLIGAGSNPDDFAYQPSGSATAYINWTFRSGFSIVFFSFVVLFLLLVALFGFLFTWAGNVNPQCIVVAGDTFGLNEGTEWWDGFSLSWTTFTTVGYGAVYTATGNDSPEQSKCAVIAILCTAESFFGLLYAGICTAIMFGKIGRIQSHAQVTFSDAMCVEYGKLEGDPGTTTRRASDGMNGSYSGASPVVSPVSSSEDSDRFVGERGVSKSVGHARGSMANINEEKEEDLDSEKEDNNEEDNDDGLTDQELSTIQNLSAGHAEPQDQDDDGPKKIICPVLRFQLVNQLSNYAGGEILDANLNFMVRKEAESYPYEPIARFLRVNLEEASHPFFNRVWHGRHVLNQDSPLVSVVARRKIEKNGGFWPEEYNNPAKVREHLRFSSVIITMTGISNVSAESVQIAKRYYHHDILIGYSFAPCLYKTEESAMLKVDMKLINDVVEQQASVPEKLSENEENRPSLRNHESIYVKQDSGVSIQKKNSSKREKYGSSRSSSDHSA</sequence>
<feature type="region of interest" description="Disordered" evidence="8">
    <location>
        <begin position="622"/>
        <end position="674"/>
    </location>
</feature>
<feature type="region of interest" description="Disordered" evidence="8">
    <location>
        <begin position="341"/>
        <end position="422"/>
    </location>
</feature>
<dbReference type="PANTHER" id="PTHR11767">
    <property type="entry name" value="INWARD RECTIFIER POTASSIUM CHANNEL"/>
    <property type="match status" value="1"/>
</dbReference>
<reference evidence="10" key="1">
    <citation type="submission" date="2021-01" db="EMBL/GenBank/DDBJ databases">
        <authorList>
            <person name="Corre E."/>
            <person name="Pelletier E."/>
            <person name="Niang G."/>
            <person name="Scheremetjew M."/>
            <person name="Finn R."/>
            <person name="Kale V."/>
            <person name="Holt S."/>
            <person name="Cochrane G."/>
            <person name="Meng A."/>
            <person name="Brown T."/>
            <person name="Cohen L."/>
        </authorList>
    </citation>
    <scope>NUCLEOTIDE SEQUENCE</scope>
    <source>
        <strain evidence="10">MM31A-1</strain>
    </source>
</reference>
<feature type="compositionally biased region" description="Basic residues" evidence="8">
    <location>
        <begin position="1"/>
        <end position="16"/>
    </location>
</feature>
<dbReference type="SUPFAM" id="SSF81296">
    <property type="entry name" value="E set domains"/>
    <property type="match status" value="1"/>
</dbReference>
<dbReference type="InterPro" id="IPR014756">
    <property type="entry name" value="Ig_E-set"/>
</dbReference>
<dbReference type="GO" id="GO:0034765">
    <property type="term" value="P:regulation of monoatomic ion transmembrane transport"/>
    <property type="evidence" value="ECO:0007669"/>
    <property type="project" value="TreeGrafter"/>
</dbReference>
<name>A0A7S3Q9N0_9STRA</name>
<evidence type="ECO:0000256" key="4">
    <source>
        <dbReference type="ARBA" id="ARBA00022958"/>
    </source>
</evidence>
<feature type="compositionally biased region" description="Basic and acidic residues" evidence="8">
    <location>
        <begin position="658"/>
        <end position="674"/>
    </location>
</feature>
<dbReference type="GO" id="GO:0005242">
    <property type="term" value="F:inward rectifier potassium channel activity"/>
    <property type="evidence" value="ECO:0007669"/>
    <property type="project" value="InterPro"/>
</dbReference>
<feature type="compositionally biased region" description="Polar residues" evidence="8">
    <location>
        <begin position="345"/>
        <end position="361"/>
    </location>
</feature>
<evidence type="ECO:0000256" key="5">
    <source>
        <dbReference type="ARBA" id="ARBA00023065"/>
    </source>
</evidence>
<organism evidence="10">
    <name type="scientific">Chaetoceros debilis</name>
    <dbReference type="NCBI Taxonomy" id="122233"/>
    <lineage>
        <taxon>Eukaryota</taxon>
        <taxon>Sar</taxon>
        <taxon>Stramenopiles</taxon>
        <taxon>Ochrophyta</taxon>
        <taxon>Bacillariophyta</taxon>
        <taxon>Coscinodiscophyceae</taxon>
        <taxon>Chaetocerotophycidae</taxon>
        <taxon>Chaetocerotales</taxon>
        <taxon>Chaetocerotaceae</taxon>
        <taxon>Chaetoceros</taxon>
    </lineage>
</organism>
<dbReference type="InterPro" id="IPR016449">
    <property type="entry name" value="K_chnl_inward-rec_Kir"/>
</dbReference>
<keyword evidence="6 7" id="KW-0407">Ion channel</keyword>
<comment type="similarity">
    <text evidence="7">Belongs to the inward rectifier-type potassium channel (TC 1.A.2.1) family.</text>
</comment>
<keyword evidence="9" id="KW-1133">Transmembrane helix</keyword>
<feature type="compositionally biased region" description="Polar residues" evidence="8">
    <location>
        <begin position="53"/>
        <end position="63"/>
    </location>
</feature>
<feature type="transmembrane region" description="Helical" evidence="9">
    <location>
        <begin position="290"/>
        <end position="315"/>
    </location>
</feature>
<evidence type="ECO:0000256" key="9">
    <source>
        <dbReference type="SAM" id="Phobius"/>
    </source>
</evidence>
<evidence type="ECO:0008006" key="11">
    <source>
        <dbReference type="Google" id="ProtNLM"/>
    </source>
</evidence>
<dbReference type="Gene3D" id="2.60.40.1400">
    <property type="entry name" value="G protein-activated inward rectifier potassium channel 1"/>
    <property type="match status" value="1"/>
</dbReference>
<feature type="region of interest" description="Disordered" evidence="8">
    <location>
        <begin position="131"/>
        <end position="159"/>
    </location>
</feature>
<keyword evidence="5 7" id="KW-0406">Ion transport</keyword>
<dbReference type="InterPro" id="IPR013518">
    <property type="entry name" value="K_chnl_inward-rec_Kir_cyto"/>
</dbReference>
<evidence type="ECO:0000256" key="3">
    <source>
        <dbReference type="ARBA" id="ARBA00022882"/>
    </source>
</evidence>
<protein>
    <recommendedName>
        <fullName evidence="11">Potassium channel domain-containing protein</fullName>
    </recommendedName>
</protein>
<feature type="compositionally biased region" description="Low complexity" evidence="8">
    <location>
        <begin position="363"/>
        <end position="372"/>
    </location>
</feature>
<feature type="transmembrane region" description="Helical" evidence="9">
    <location>
        <begin position="210"/>
        <end position="233"/>
    </location>
</feature>
<comment type="subcellular location">
    <subcellularLocation>
        <location evidence="7">Membrane</location>
        <topology evidence="7">Multi-pass membrane protein</topology>
    </subcellularLocation>
</comment>
<keyword evidence="9" id="KW-0472">Membrane</keyword>
<evidence type="ECO:0000256" key="1">
    <source>
        <dbReference type="ARBA" id="ARBA00022448"/>
    </source>
</evidence>
<evidence type="ECO:0000256" key="7">
    <source>
        <dbReference type="RuleBase" id="RU003822"/>
    </source>
</evidence>
<feature type="region of interest" description="Disordered" evidence="8">
    <location>
        <begin position="1"/>
        <end position="66"/>
    </location>
</feature>
<feature type="compositionally biased region" description="Basic and acidic residues" evidence="8">
    <location>
        <begin position="625"/>
        <end position="642"/>
    </location>
</feature>
<dbReference type="GO" id="GO:0034702">
    <property type="term" value="C:monoatomic ion channel complex"/>
    <property type="evidence" value="ECO:0007669"/>
    <property type="project" value="UniProtKB-KW"/>
</dbReference>
<evidence type="ECO:0000256" key="2">
    <source>
        <dbReference type="ARBA" id="ARBA00022538"/>
    </source>
</evidence>
<dbReference type="GO" id="GO:0005886">
    <property type="term" value="C:plasma membrane"/>
    <property type="evidence" value="ECO:0007669"/>
    <property type="project" value="TreeGrafter"/>
</dbReference>
<keyword evidence="2 7" id="KW-0633">Potassium transport</keyword>
<dbReference type="GO" id="GO:1990573">
    <property type="term" value="P:potassium ion import across plasma membrane"/>
    <property type="evidence" value="ECO:0007669"/>
    <property type="project" value="TreeGrafter"/>
</dbReference>
<evidence type="ECO:0000256" key="8">
    <source>
        <dbReference type="SAM" id="MobiDB-lite"/>
    </source>
</evidence>
<dbReference type="AlphaFoldDB" id="A0A7S3Q9N0"/>
<dbReference type="EMBL" id="HBIO01020010">
    <property type="protein sequence ID" value="CAE0470552.1"/>
    <property type="molecule type" value="Transcribed_RNA"/>
</dbReference>